<evidence type="ECO:0000256" key="4">
    <source>
        <dbReference type="ARBA" id="ARBA00022989"/>
    </source>
</evidence>
<dbReference type="Pfam" id="PF03553">
    <property type="entry name" value="Na_H_antiporter"/>
    <property type="match status" value="1"/>
</dbReference>
<dbReference type="PANTHER" id="PTHR43478">
    <property type="entry name" value="NA+/H+ ANTIPORTER-RELATED"/>
    <property type="match status" value="1"/>
</dbReference>
<comment type="subcellular location">
    <subcellularLocation>
        <location evidence="1">Cell membrane</location>
        <topology evidence="1">Multi-pass membrane protein</topology>
    </subcellularLocation>
</comment>
<organism evidence="8 9">
    <name type="scientific">Helicobacter typhlonius</name>
    <dbReference type="NCBI Taxonomy" id="76936"/>
    <lineage>
        <taxon>Bacteria</taxon>
        <taxon>Pseudomonadati</taxon>
        <taxon>Campylobacterota</taxon>
        <taxon>Epsilonproteobacteria</taxon>
        <taxon>Campylobacterales</taxon>
        <taxon>Helicobacteraceae</taxon>
        <taxon>Helicobacter</taxon>
    </lineage>
</organism>
<evidence type="ECO:0000256" key="6">
    <source>
        <dbReference type="SAM" id="Phobius"/>
    </source>
</evidence>
<gene>
    <name evidence="8" type="ORF">BN2458_PEG1576</name>
</gene>
<feature type="transmembrane region" description="Helical" evidence="6">
    <location>
        <begin position="6"/>
        <end position="26"/>
    </location>
</feature>
<feature type="transmembrane region" description="Helical" evidence="6">
    <location>
        <begin position="114"/>
        <end position="138"/>
    </location>
</feature>
<feature type="domain" description="Na+/H+ antiporter NhaC-like C-terminal" evidence="7">
    <location>
        <begin position="164"/>
        <end position="469"/>
    </location>
</feature>
<feature type="transmembrane region" description="Helical" evidence="6">
    <location>
        <begin position="33"/>
        <end position="55"/>
    </location>
</feature>
<dbReference type="KEGG" id="hty:BN2458_PEG1576"/>
<evidence type="ECO:0000256" key="1">
    <source>
        <dbReference type="ARBA" id="ARBA00004651"/>
    </source>
</evidence>
<dbReference type="PANTHER" id="PTHR43478:SF1">
    <property type="entry name" value="NA+_H+ ANTIPORTER NHAC-LIKE C-TERMINAL DOMAIN-CONTAINING PROTEIN"/>
    <property type="match status" value="1"/>
</dbReference>
<evidence type="ECO:0000259" key="7">
    <source>
        <dbReference type="Pfam" id="PF03553"/>
    </source>
</evidence>
<feature type="transmembrane region" description="Helical" evidence="6">
    <location>
        <begin position="286"/>
        <end position="305"/>
    </location>
</feature>
<evidence type="ECO:0000313" key="9">
    <source>
        <dbReference type="Proteomes" id="UP000064525"/>
    </source>
</evidence>
<dbReference type="AlphaFoldDB" id="A0A099UCJ9"/>
<accession>A0A099UCJ9</accession>
<reference evidence="9" key="1">
    <citation type="submission" date="2015-11" db="EMBL/GenBank/DDBJ databases">
        <authorList>
            <person name="Anvar S.Y."/>
        </authorList>
    </citation>
    <scope>NUCLEOTIDE SEQUENCE [LARGE SCALE GENOMIC DNA]</scope>
</reference>
<feature type="transmembrane region" description="Helical" evidence="6">
    <location>
        <begin position="478"/>
        <end position="497"/>
    </location>
</feature>
<dbReference type="Proteomes" id="UP000064525">
    <property type="component" value="Chromosome I"/>
</dbReference>
<keyword evidence="2" id="KW-1003">Cell membrane</keyword>
<keyword evidence="3 6" id="KW-0812">Transmembrane</keyword>
<sequence length="513" mass="56206">MEHYGFADSALSLVVPLFAVIMVVLTRRVVLSLFLSICLGGLMLYGFNPQALYFIFNAIVSVFYDNGVNLDSLYIFVFLIILGVITQLILYSGAISVFVKWAKRHIRSARGSEFVAFVAGLVIFIDDYFNALSVGQIARPLNDSYNSSRERLAYIIDSTSAPICILIPLSSWGAYNIGLLSKQNIDEPFMMLLQSIPNNFYAFFALFAVSLTIFWRVNLPVMRNNINVDIQDLQTNAPSHISNVAIFFLIVPILALIVGICFMIFYSGYKASGEGDLIAMLAHTDTPFSLFCGGMFALIITLLLTLRTIESKHYLAIFWYGVKSMFGAILILTLAWAIGPVIKNHIQTGIYLASVAKDFVSAEYLIFMPVFLFFISAFIAFCTGTSWGTFAIMLPIGMEIALQSGGSDVFLAISAILSGAVYGDHTSPISDTTILSSVGAGCSVQSHFITQFPYATITALCAALSFIVVSYFQSTILAFIVGSVALVGVFYVLKLCYGGDLESKKLEIAKSVM</sequence>
<evidence type="ECO:0000256" key="2">
    <source>
        <dbReference type="ARBA" id="ARBA00022475"/>
    </source>
</evidence>
<evidence type="ECO:0000313" key="8">
    <source>
        <dbReference type="EMBL" id="CUU40459.1"/>
    </source>
</evidence>
<dbReference type="PATRIC" id="fig|76936.10.peg.1538"/>
<evidence type="ECO:0000256" key="5">
    <source>
        <dbReference type="ARBA" id="ARBA00023136"/>
    </source>
</evidence>
<proteinExistence type="predicted"/>
<dbReference type="InterPro" id="IPR018461">
    <property type="entry name" value="Na/H_Antiport_NhaC-like_C"/>
</dbReference>
<protein>
    <submittedName>
        <fullName evidence="8">Na+/H+ antiporter</fullName>
    </submittedName>
</protein>
<feature type="transmembrane region" description="Helical" evidence="6">
    <location>
        <begin position="364"/>
        <end position="394"/>
    </location>
</feature>
<evidence type="ECO:0000256" key="3">
    <source>
        <dbReference type="ARBA" id="ARBA00022692"/>
    </source>
</evidence>
<keyword evidence="5 6" id="KW-0472">Membrane</keyword>
<dbReference type="EMBL" id="LN907858">
    <property type="protein sequence ID" value="CUU40459.1"/>
    <property type="molecule type" value="Genomic_DNA"/>
</dbReference>
<feature type="transmembrane region" description="Helical" evidence="6">
    <location>
        <begin position="240"/>
        <end position="266"/>
    </location>
</feature>
<dbReference type="GO" id="GO:0005886">
    <property type="term" value="C:plasma membrane"/>
    <property type="evidence" value="ECO:0007669"/>
    <property type="project" value="UniProtKB-SubCell"/>
</dbReference>
<feature type="transmembrane region" description="Helical" evidence="6">
    <location>
        <begin position="452"/>
        <end position="472"/>
    </location>
</feature>
<name>A0A099UCJ9_9HELI</name>
<keyword evidence="4 6" id="KW-1133">Transmembrane helix</keyword>
<feature type="transmembrane region" description="Helical" evidence="6">
    <location>
        <begin position="200"/>
        <end position="219"/>
    </location>
</feature>
<feature type="transmembrane region" description="Helical" evidence="6">
    <location>
        <begin position="75"/>
        <end position="102"/>
    </location>
</feature>
<feature type="transmembrane region" description="Helical" evidence="6">
    <location>
        <begin position="317"/>
        <end position="338"/>
    </location>
</feature>